<dbReference type="EMBL" id="OB664249">
    <property type="protein sequence ID" value="CAD7232124.1"/>
    <property type="molecule type" value="Genomic_DNA"/>
</dbReference>
<dbReference type="Pfam" id="PF13193">
    <property type="entry name" value="AMP-binding_C"/>
    <property type="match status" value="1"/>
</dbReference>
<evidence type="ECO:0000313" key="13">
    <source>
        <dbReference type="EMBL" id="CAD7232124.1"/>
    </source>
</evidence>
<evidence type="ECO:0000256" key="4">
    <source>
        <dbReference type="ARBA" id="ARBA00022832"/>
    </source>
</evidence>
<dbReference type="InterPro" id="IPR025110">
    <property type="entry name" value="AMP-bd_C"/>
</dbReference>
<dbReference type="GO" id="GO:0044539">
    <property type="term" value="P:long-chain fatty acid import into cell"/>
    <property type="evidence" value="ECO:0007669"/>
    <property type="project" value="TreeGrafter"/>
</dbReference>
<evidence type="ECO:0000256" key="9">
    <source>
        <dbReference type="ARBA" id="ARBA00048666"/>
    </source>
</evidence>
<comment type="catalytic activity">
    <reaction evidence="9">
        <text>tetracosanoate + ATP + CoA = tetracosanoyl-CoA + AMP + diphosphate</text>
        <dbReference type="Rhea" id="RHEA:33639"/>
        <dbReference type="ChEBI" id="CHEBI:30616"/>
        <dbReference type="ChEBI" id="CHEBI:31014"/>
        <dbReference type="ChEBI" id="CHEBI:33019"/>
        <dbReference type="ChEBI" id="CHEBI:57287"/>
        <dbReference type="ChEBI" id="CHEBI:65052"/>
        <dbReference type="ChEBI" id="CHEBI:456215"/>
    </reaction>
    <physiologicalReaction direction="left-to-right" evidence="9">
        <dbReference type="Rhea" id="RHEA:33640"/>
    </physiologicalReaction>
</comment>
<accession>A0A7R8WN42</accession>
<dbReference type="GO" id="GO:0005789">
    <property type="term" value="C:endoplasmic reticulum membrane"/>
    <property type="evidence" value="ECO:0007669"/>
    <property type="project" value="TreeGrafter"/>
</dbReference>
<dbReference type="SUPFAM" id="SSF56801">
    <property type="entry name" value="Acetyl-CoA synthetase-like"/>
    <property type="match status" value="1"/>
</dbReference>
<dbReference type="Gene3D" id="3.30.300.30">
    <property type="match status" value="1"/>
</dbReference>
<reference evidence="13" key="1">
    <citation type="submission" date="2020-11" db="EMBL/GenBank/DDBJ databases">
        <authorList>
            <person name="Tran Van P."/>
        </authorList>
    </citation>
    <scope>NUCLEOTIDE SEQUENCE</scope>
</reference>
<evidence type="ECO:0000259" key="11">
    <source>
        <dbReference type="Pfam" id="PF00501"/>
    </source>
</evidence>
<keyword evidence="2" id="KW-0436">Ligase</keyword>
<feature type="region of interest" description="Disordered" evidence="10">
    <location>
        <begin position="185"/>
        <end position="213"/>
    </location>
</feature>
<evidence type="ECO:0000259" key="12">
    <source>
        <dbReference type="Pfam" id="PF13193"/>
    </source>
</evidence>
<evidence type="ECO:0000256" key="10">
    <source>
        <dbReference type="SAM" id="MobiDB-lite"/>
    </source>
</evidence>
<dbReference type="InterPro" id="IPR020845">
    <property type="entry name" value="AMP-binding_CS"/>
</dbReference>
<dbReference type="OrthoDB" id="288590at2759"/>
<dbReference type="GO" id="GO:0005886">
    <property type="term" value="C:plasma membrane"/>
    <property type="evidence" value="ECO:0007669"/>
    <property type="project" value="TreeGrafter"/>
</dbReference>
<evidence type="ECO:0000256" key="3">
    <source>
        <dbReference type="ARBA" id="ARBA00022741"/>
    </source>
</evidence>
<name>A0A7R8WN42_9CRUS</name>
<proteinExistence type="inferred from homology"/>
<evidence type="ECO:0000256" key="1">
    <source>
        <dbReference type="ARBA" id="ARBA00006432"/>
    </source>
</evidence>
<comment type="catalytic activity">
    <reaction evidence="7">
        <text>a very long-chain fatty acid + ATP + CoA = a very long-chain fatty acyl-CoA + AMP + diphosphate</text>
        <dbReference type="Rhea" id="RHEA:54536"/>
        <dbReference type="ChEBI" id="CHEBI:30616"/>
        <dbReference type="ChEBI" id="CHEBI:33019"/>
        <dbReference type="ChEBI" id="CHEBI:57287"/>
        <dbReference type="ChEBI" id="CHEBI:58950"/>
        <dbReference type="ChEBI" id="CHEBI:138261"/>
        <dbReference type="ChEBI" id="CHEBI:456215"/>
    </reaction>
    <physiologicalReaction direction="left-to-right" evidence="7">
        <dbReference type="Rhea" id="RHEA:54537"/>
    </physiologicalReaction>
</comment>
<evidence type="ECO:0000256" key="2">
    <source>
        <dbReference type="ARBA" id="ARBA00022598"/>
    </source>
</evidence>
<feature type="compositionally biased region" description="Basic and acidic residues" evidence="10">
    <location>
        <begin position="185"/>
        <end position="198"/>
    </location>
</feature>
<dbReference type="GO" id="GO:0005324">
    <property type="term" value="F:long-chain fatty acid transmembrane transporter activity"/>
    <property type="evidence" value="ECO:0007669"/>
    <property type="project" value="TreeGrafter"/>
</dbReference>
<evidence type="ECO:0000256" key="6">
    <source>
        <dbReference type="ARBA" id="ARBA00026121"/>
    </source>
</evidence>
<keyword evidence="4" id="KW-0276">Fatty acid metabolism</keyword>
<comment type="similarity">
    <text evidence="1">Belongs to the ATP-dependent AMP-binding enzyme family.</text>
</comment>
<feature type="domain" description="AMP-dependent synthetase/ligase" evidence="11">
    <location>
        <begin position="64"/>
        <end position="434"/>
    </location>
</feature>
<gene>
    <name evidence="13" type="ORF">CTOB1V02_LOCUS9965</name>
</gene>
<dbReference type="PANTHER" id="PTHR43107:SF15">
    <property type="entry name" value="FATTY ACID TRANSPORT PROTEIN 3, ISOFORM A"/>
    <property type="match status" value="1"/>
</dbReference>
<dbReference type="EC" id="6.2.1.3" evidence="6"/>
<feature type="domain" description="AMP-binding enzyme C-terminal" evidence="12">
    <location>
        <begin position="508"/>
        <end position="583"/>
    </location>
</feature>
<dbReference type="InterPro" id="IPR042099">
    <property type="entry name" value="ANL_N_sf"/>
</dbReference>
<dbReference type="InterPro" id="IPR045851">
    <property type="entry name" value="AMP-bd_C_sf"/>
</dbReference>
<dbReference type="GO" id="GO:0005524">
    <property type="term" value="F:ATP binding"/>
    <property type="evidence" value="ECO:0007669"/>
    <property type="project" value="UniProtKB-KW"/>
</dbReference>
<keyword evidence="5" id="KW-0067">ATP-binding</keyword>
<dbReference type="FunFam" id="3.30.300.30:FF:000002">
    <property type="entry name" value="Long-chain fatty acid transport protein 1"/>
    <property type="match status" value="1"/>
</dbReference>
<dbReference type="Gene3D" id="3.40.50.12780">
    <property type="entry name" value="N-terminal domain of ligase-like"/>
    <property type="match status" value="1"/>
</dbReference>
<dbReference type="Pfam" id="PF00501">
    <property type="entry name" value="AMP-binding"/>
    <property type="match status" value="1"/>
</dbReference>
<dbReference type="AlphaFoldDB" id="A0A7R8WN42"/>
<dbReference type="InterPro" id="IPR000873">
    <property type="entry name" value="AMP-dep_synth/lig_dom"/>
</dbReference>
<sequence length="631" mass="70396">MRQFETKNQSVVHIFEETVQRHPDKAACIFEGKTWTFRQVSNMGWTTGGGKASAMAERGVRNSVDDLSNQIANFFIARGILKGDVIAVFMENSPEYVCTWLGLAKAGITPALINYSLKRSQLLHCIDIVQSKALIFSGHLIGAVNEVSDDLQTLPHFVFGDPIPDGQSPTHPAISLSEELEKVDKDLPPREWTEKPSDGGKTSGRLKPTSRPNCFSRPGDRLPNYADKLLYIYTSGTTGMPKAAVIKHSRFLFFTSGAHFLGHMSPNDVIYDPLPLYHTAGGILGVGQVLIYGCTVVIRRNFSASRFWEDCRKHNCTVAQYIGEICRYLLTIQDSPEDGKHSVRLMFGNGLRPQIWKAFQERFKVPNIVEFYGSTEGNTTVINVDNRIGAVGFRSVLAPWVLPVSLIRVDEMTGEPMRDSNGLCIHCLPGEPGEFVGKIQRNHPVRDFHGYADESATKKKLLTNVFRKGDTCFRSGDILVMDEYGYLYFRDRTGDTFRWKGENVSTAEVEAVVSNIIGLTDCVVYGVEVPGTEGRAGMAAILDPEHKVDMAVLYTGIKENLPSFAQPIFVRKVEKLDATGTYKMKKVDLQKEGYAILGQTDHVYVLDHKAQAYVPLSEELLDDIKQGRRRL</sequence>
<dbReference type="GO" id="GO:0004467">
    <property type="term" value="F:long-chain fatty acid-CoA ligase activity"/>
    <property type="evidence" value="ECO:0007669"/>
    <property type="project" value="UniProtKB-EC"/>
</dbReference>
<protein>
    <recommendedName>
        <fullName evidence="6">long-chain-fatty-acid--CoA ligase</fullName>
        <ecNumber evidence="6">6.2.1.3</ecNumber>
    </recommendedName>
    <alternativeName>
        <fullName evidence="8">Long-chain-fatty-acid--CoA ligase</fullName>
    </alternativeName>
</protein>
<keyword evidence="4" id="KW-0443">Lipid metabolism</keyword>
<evidence type="ECO:0000256" key="5">
    <source>
        <dbReference type="ARBA" id="ARBA00022840"/>
    </source>
</evidence>
<evidence type="ECO:0000256" key="8">
    <source>
        <dbReference type="ARBA" id="ARBA00041297"/>
    </source>
</evidence>
<organism evidence="13">
    <name type="scientific">Cyprideis torosa</name>
    <dbReference type="NCBI Taxonomy" id="163714"/>
    <lineage>
        <taxon>Eukaryota</taxon>
        <taxon>Metazoa</taxon>
        <taxon>Ecdysozoa</taxon>
        <taxon>Arthropoda</taxon>
        <taxon>Crustacea</taxon>
        <taxon>Oligostraca</taxon>
        <taxon>Ostracoda</taxon>
        <taxon>Podocopa</taxon>
        <taxon>Podocopida</taxon>
        <taxon>Cytherocopina</taxon>
        <taxon>Cytheroidea</taxon>
        <taxon>Cytherideidae</taxon>
        <taxon>Cyprideis</taxon>
    </lineage>
</organism>
<keyword evidence="3" id="KW-0547">Nucleotide-binding</keyword>
<evidence type="ECO:0000256" key="7">
    <source>
        <dbReference type="ARBA" id="ARBA00036527"/>
    </source>
</evidence>
<dbReference type="PANTHER" id="PTHR43107">
    <property type="entry name" value="LONG-CHAIN FATTY ACID TRANSPORT PROTEIN"/>
    <property type="match status" value="1"/>
</dbReference>
<dbReference type="PROSITE" id="PS00455">
    <property type="entry name" value="AMP_BINDING"/>
    <property type="match status" value="1"/>
</dbReference>